<organism evidence="6 7">
    <name type="scientific">Pachysolen tannophilus NRRL Y-2460</name>
    <dbReference type="NCBI Taxonomy" id="669874"/>
    <lineage>
        <taxon>Eukaryota</taxon>
        <taxon>Fungi</taxon>
        <taxon>Dikarya</taxon>
        <taxon>Ascomycota</taxon>
        <taxon>Saccharomycotina</taxon>
        <taxon>Pichiomycetes</taxon>
        <taxon>Pachysolenaceae</taxon>
        <taxon>Pachysolen</taxon>
    </lineage>
</organism>
<dbReference type="SMART" id="SM00325">
    <property type="entry name" value="RhoGEF"/>
    <property type="match status" value="1"/>
</dbReference>
<dbReference type="Gene3D" id="1.10.10.10">
    <property type="entry name" value="Winged helix-like DNA-binding domain superfamily/Winged helix DNA-binding domain"/>
    <property type="match status" value="1"/>
</dbReference>
<feature type="domain" description="CNH" evidence="5">
    <location>
        <begin position="1060"/>
        <end position="1353"/>
    </location>
</feature>
<dbReference type="InterPro" id="IPR041675">
    <property type="entry name" value="PH_5"/>
</dbReference>
<dbReference type="InterPro" id="IPR011993">
    <property type="entry name" value="PH-like_dom_sf"/>
</dbReference>
<evidence type="ECO:0008006" key="8">
    <source>
        <dbReference type="Google" id="ProtNLM"/>
    </source>
</evidence>
<dbReference type="STRING" id="669874.A0A1E4U3M4"/>
<dbReference type="InterPro" id="IPR001180">
    <property type="entry name" value="CNH_dom"/>
</dbReference>
<evidence type="ECO:0000256" key="3">
    <source>
        <dbReference type="SAM" id="MobiDB-lite"/>
    </source>
</evidence>
<dbReference type="SUPFAM" id="SSF48065">
    <property type="entry name" value="DBL homology domain (DH-domain)"/>
    <property type="match status" value="1"/>
</dbReference>
<dbReference type="Proteomes" id="UP000094236">
    <property type="component" value="Unassembled WGS sequence"/>
</dbReference>
<dbReference type="InterPro" id="IPR000591">
    <property type="entry name" value="DEP_dom"/>
</dbReference>
<dbReference type="InterPro" id="IPR035899">
    <property type="entry name" value="DBL_dom_sf"/>
</dbReference>
<feature type="compositionally biased region" description="Low complexity" evidence="3">
    <location>
        <begin position="402"/>
        <end position="412"/>
    </location>
</feature>
<name>A0A1E4U3M4_PACTA</name>
<dbReference type="InterPro" id="IPR000219">
    <property type="entry name" value="DH_dom"/>
</dbReference>
<proteinExistence type="predicted"/>
<dbReference type="InterPro" id="IPR036388">
    <property type="entry name" value="WH-like_DNA-bd_sf"/>
</dbReference>
<feature type="compositionally biased region" description="Polar residues" evidence="3">
    <location>
        <begin position="1"/>
        <end position="10"/>
    </location>
</feature>
<dbReference type="PANTHER" id="PTHR46572:SF2">
    <property type="entry name" value="RHO1 GDP-GTP EXCHANGE PROTEIN 1-RELATED"/>
    <property type="match status" value="1"/>
</dbReference>
<dbReference type="OrthoDB" id="2272012at2759"/>
<gene>
    <name evidence="6" type="ORF">PACTADRAFT_48324</name>
</gene>
<keyword evidence="1" id="KW-0597">Phosphoprotein</keyword>
<feature type="compositionally biased region" description="Polar residues" evidence="3">
    <location>
        <begin position="375"/>
        <end position="398"/>
    </location>
</feature>
<accession>A0A1E4U3M4</accession>
<feature type="compositionally biased region" description="Low complexity" evidence="3">
    <location>
        <begin position="214"/>
        <end position="231"/>
    </location>
</feature>
<evidence type="ECO:0000259" key="4">
    <source>
        <dbReference type="PROSITE" id="PS50010"/>
    </source>
</evidence>
<dbReference type="InterPro" id="IPR036322">
    <property type="entry name" value="WD40_repeat_dom_sf"/>
</dbReference>
<feature type="compositionally biased region" description="Low complexity" evidence="3">
    <location>
        <begin position="352"/>
        <end position="374"/>
    </location>
</feature>
<feature type="compositionally biased region" description="Low complexity" evidence="3">
    <location>
        <begin position="39"/>
        <end position="67"/>
    </location>
</feature>
<dbReference type="Pfam" id="PF15405">
    <property type="entry name" value="PH_5"/>
    <property type="match status" value="1"/>
</dbReference>
<dbReference type="SMART" id="SM00036">
    <property type="entry name" value="CNH"/>
    <property type="match status" value="1"/>
</dbReference>
<feature type="domain" description="DH" evidence="4">
    <location>
        <begin position="666"/>
        <end position="853"/>
    </location>
</feature>
<dbReference type="InterPro" id="IPR036390">
    <property type="entry name" value="WH_DNA-bd_sf"/>
</dbReference>
<feature type="region of interest" description="Disordered" evidence="3">
    <location>
        <begin position="1382"/>
        <end position="1403"/>
    </location>
</feature>
<dbReference type="InterPro" id="IPR052233">
    <property type="entry name" value="Rho-type_GEFs"/>
</dbReference>
<evidence type="ECO:0000313" key="7">
    <source>
        <dbReference type="Proteomes" id="UP000094236"/>
    </source>
</evidence>
<dbReference type="CDD" id="cd00160">
    <property type="entry name" value="RhoGEF"/>
    <property type="match status" value="1"/>
</dbReference>
<dbReference type="Gene3D" id="1.20.900.10">
    <property type="entry name" value="Dbl homology (DH) domain"/>
    <property type="match status" value="1"/>
</dbReference>
<dbReference type="SMART" id="SM00049">
    <property type="entry name" value="DEP"/>
    <property type="match status" value="1"/>
</dbReference>
<feature type="compositionally biased region" description="Polar residues" evidence="3">
    <location>
        <begin position="200"/>
        <end position="210"/>
    </location>
</feature>
<dbReference type="PROSITE" id="PS50010">
    <property type="entry name" value="DH_2"/>
    <property type="match status" value="1"/>
</dbReference>
<dbReference type="Pfam" id="PF00621">
    <property type="entry name" value="RhoGEF"/>
    <property type="match status" value="1"/>
</dbReference>
<feature type="compositionally biased region" description="Polar residues" evidence="3">
    <location>
        <begin position="72"/>
        <end position="83"/>
    </location>
</feature>
<dbReference type="PANTHER" id="PTHR46572">
    <property type="entry name" value="RHO1 GDP-GTP EXCHANGE PROTEIN 1-RELATED"/>
    <property type="match status" value="1"/>
</dbReference>
<dbReference type="GO" id="GO:0005085">
    <property type="term" value="F:guanyl-nucleotide exchange factor activity"/>
    <property type="evidence" value="ECO:0007669"/>
    <property type="project" value="UniProtKB-KW"/>
</dbReference>
<dbReference type="CDD" id="cd04435">
    <property type="entry name" value="DEP_fRom2"/>
    <property type="match status" value="1"/>
</dbReference>
<dbReference type="SUPFAM" id="SSF46785">
    <property type="entry name" value="Winged helix' DNA-binding domain"/>
    <property type="match status" value="1"/>
</dbReference>
<feature type="compositionally biased region" description="Low complexity" evidence="3">
    <location>
        <begin position="1382"/>
        <end position="1397"/>
    </location>
</feature>
<feature type="compositionally biased region" description="Low complexity" evidence="3">
    <location>
        <begin position="301"/>
        <end position="312"/>
    </location>
</feature>
<dbReference type="EMBL" id="KV454011">
    <property type="protein sequence ID" value="ODV98603.1"/>
    <property type="molecule type" value="Genomic_DNA"/>
</dbReference>
<feature type="region of interest" description="Disordered" evidence="3">
    <location>
        <begin position="294"/>
        <end position="412"/>
    </location>
</feature>
<evidence type="ECO:0000256" key="2">
    <source>
        <dbReference type="ARBA" id="ARBA00022658"/>
    </source>
</evidence>
<keyword evidence="2" id="KW-0344">Guanine-nucleotide releasing factor</keyword>
<dbReference type="Pfam" id="PF00780">
    <property type="entry name" value="CNH"/>
    <property type="match status" value="1"/>
</dbReference>
<dbReference type="Pfam" id="PF00610">
    <property type="entry name" value="DEP"/>
    <property type="match status" value="1"/>
</dbReference>
<keyword evidence="7" id="KW-1185">Reference proteome</keyword>
<feature type="compositionally biased region" description="Low complexity" evidence="3">
    <location>
        <begin position="178"/>
        <end position="199"/>
    </location>
</feature>
<feature type="region of interest" description="Disordered" evidence="3">
    <location>
        <begin position="144"/>
        <end position="244"/>
    </location>
</feature>
<dbReference type="SUPFAM" id="SSF50978">
    <property type="entry name" value="WD40 repeat-like"/>
    <property type="match status" value="1"/>
</dbReference>
<dbReference type="GO" id="GO:0035556">
    <property type="term" value="P:intracellular signal transduction"/>
    <property type="evidence" value="ECO:0007669"/>
    <property type="project" value="InterPro"/>
</dbReference>
<dbReference type="Gene3D" id="2.30.29.30">
    <property type="entry name" value="Pleckstrin-homology domain (PH domain)/Phosphotyrosine-binding domain (PTB)"/>
    <property type="match status" value="1"/>
</dbReference>
<dbReference type="PROSITE" id="PS50219">
    <property type="entry name" value="CNH"/>
    <property type="match status" value="1"/>
</dbReference>
<evidence type="ECO:0000313" key="6">
    <source>
        <dbReference type="EMBL" id="ODV98603.1"/>
    </source>
</evidence>
<sequence>MSSSRFNGNIQRDDVFSDIFGSKRPVRGSAGSSPTHQQPPLDLSNIPLIPSPSSSQSSQQKIINNIPPHLQPQLNSYQQQEQPVTLDPTKSDSSSGSSEELRYLYGNQKQQQAAQAQAQRQLNLPVRPQYGPQYLQGQANLPARPQQNHYAQQAQQAQQQQRPHNLPIKPQTNSHMLQQQQQQPQQQQYIPQNISNNQQRPVNSHPSSRGGNLPYPNVQQQQQQQHQYNHPQPQPPPVSTTNTLGAIPERYNYSENTSPLHHPTNNRSPVLRQSFNFFNRSTASLSQRSVSTSAVNSELRNSNNFQNNGNNNRAMSLSSTSHDRYHQHHKPTTTASGRTIPQKVDVSDTNINNGNNTYSHSSNGNSSPGLNSKSRSFSSLTTKVSKRTLSQSSQSNLKNTDRSYSSSSLTSKTVFTSSSRRPSVYPALLSRVARLFKERIVLGSKLKNGLEYRDAFSGSEAVDIISHIIRTSDRNLALLLGRALDAQKFFHDVTYEHRLRDSNNEVYQFNDFTFFNQNNTGNGTQTNLNGNKRNSFNSENTLNNASMLESPSVSSTIHQLPSSASINQQVNNGSSALLNQQDILVNGVFTLLTECYSPTCTRDRLCYSIACPRRLEQQARLNLKPQGGLRRNDTHISLHENDEKKHLWSYSVPKSVLESVDKRELKRQESIFETIYTERDFVKDLEYIRDFWIRPLRESNIIPEREREKFIKTVFSGVNEILAVNGKLAAALTRRQNKKSIVDQIGDIFLQYIPHFEPFVYYGAGQIFGKYEFERQKTTNPLFARFVEETERLKESRRLDLSSFLSKPTSRPARYPLLLKAIRDHTREDSPDYENLNKALALLQKLLDRINIETGKSSDRYQLILLKQKLQFRPGEFVDLKLTTPNRRILYHCVLKKRNYQDKENQGEVQAYLFDHALLFVKIKIVNKREQHRVYQRPIPLQLLLLSVTEEVPNLKTMMKRSSAMQISALSSASSLVASSPPSILMSSSTSLNNGNSNSNKFPVTFSYLGRKGDYLTLYAPKLSIQKTLIEKIEAQHKKLIEANDVFTFTPLCQKFFDYSNKINCVVPFDGGRKLLYGTDSGIYLSEIKKSDQGKRIVSKPIKIISKINVMQLEVLEGYQTFLVLTDKKLLTWPLEILSQTTIDPFKNAKIGKELISHVSFFRVGICNGRMLVCAAKNGSNHIIKVFEPIDPIQQKKLNKRKFKNETKEIVFSSEPVSISFINSRLCVGCTKGFEIVSIEENKMELLLDPADTSLDFVIGKEGLKPLEIDRINSYFLLSYSDFSFYVNGNGWRSRPQFLINWEGLPQDFAIWYPYLLGFDSSFIEIRHVETGDLLRIIYGENIRFLHRSSQEILYAYEDEKGYDVVVSLDFWDKSIKKNNTTTTTTSTTTTATNNNSDEPSAK</sequence>
<protein>
    <recommendedName>
        <fullName evidence="8">CNH domain-containing protein</fullName>
    </recommendedName>
</protein>
<evidence type="ECO:0000259" key="5">
    <source>
        <dbReference type="PROSITE" id="PS50219"/>
    </source>
</evidence>
<reference evidence="7" key="1">
    <citation type="submission" date="2016-05" db="EMBL/GenBank/DDBJ databases">
        <title>Comparative genomics of biotechnologically important yeasts.</title>
        <authorList>
            <consortium name="DOE Joint Genome Institute"/>
            <person name="Riley R."/>
            <person name="Haridas S."/>
            <person name="Wolfe K.H."/>
            <person name="Lopes M.R."/>
            <person name="Hittinger C.T."/>
            <person name="Goker M."/>
            <person name="Salamov A."/>
            <person name="Wisecaver J."/>
            <person name="Long T.M."/>
            <person name="Aerts A.L."/>
            <person name="Barry K."/>
            <person name="Choi C."/>
            <person name="Clum A."/>
            <person name="Coughlan A.Y."/>
            <person name="Deshpande S."/>
            <person name="Douglass A.P."/>
            <person name="Hanson S.J."/>
            <person name="Klenk H.-P."/>
            <person name="Labutti K."/>
            <person name="Lapidus A."/>
            <person name="Lindquist E."/>
            <person name="Lipzen A."/>
            <person name="Meier-Kolthoff J.P."/>
            <person name="Ohm R.A."/>
            <person name="Otillar R.P."/>
            <person name="Pangilinan J."/>
            <person name="Peng Y."/>
            <person name="Rokas A."/>
            <person name="Rosa C.A."/>
            <person name="Scheuner C."/>
            <person name="Sibirny A.A."/>
            <person name="Slot J.C."/>
            <person name="Stielow J.B."/>
            <person name="Sun H."/>
            <person name="Kurtzman C.P."/>
            <person name="Blackwell M."/>
            <person name="Grigoriev I.V."/>
            <person name="Jeffries T.W."/>
        </authorList>
    </citation>
    <scope>NUCLEOTIDE SEQUENCE [LARGE SCALE GENOMIC DNA]</scope>
    <source>
        <strain evidence="7">NRRL Y-2460</strain>
    </source>
</reference>
<feature type="region of interest" description="Disordered" evidence="3">
    <location>
        <begin position="1"/>
        <end position="99"/>
    </location>
</feature>
<feature type="compositionally biased region" description="Low complexity" evidence="3">
    <location>
        <begin position="151"/>
        <end position="161"/>
    </location>
</feature>
<evidence type="ECO:0000256" key="1">
    <source>
        <dbReference type="ARBA" id="ARBA00022553"/>
    </source>
</evidence>